<reference evidence="1" key="1">
    <citation type="submission" date="2020-11" db="EMBL/GenBank/DDBJ databases">
        <authorList>
            <person name="Tran Van P."/>
        </authorList>
    </citation>
    <scope>NUCLEOTIDE SEQUENCE</scope>
</reference>
<organism evidence="1">
    <name type="scientific">Darwinula stevensoni</name>
    <dbReference type="NCBI Taxonomy" id="69355"/>
    <lineage>
        <taxon>Eukaryota</taxon>
        <taxon>Metazoa</taxon>
        <taxon>Ecdysozoa</taxon>
        <taxon>Arthropoda</taxon>
        <taxon>Crustacea</taxon>
        <taxon>Oligostraca</taxon>
        <taxon>Ostracoda</taxon>
        <taxon>Podocopa</taxon>
        <taxon>Podocopida</taxon>
        <taxon>Darwinulocopina</taxon>
        <taxon>Darwinuloidea</taxon>
        <taxon>Darwinulidae</taxon>
        <taxon>Darwinula</taxon>
    </lineage>
</organism>
<dbReference type="Proteomes" id="UP000677054">
    <property type="component" value="Unassembled WGS sequence"/>
</dbReference>
<gene>
    <name evidence="1" type="ORF">DSTB1V02_LOCUS8715</name>
</gene>
<name>A0A7R9A5E6_9CRUS</name>
<dbReference type="AlphaFoldDB" id="A0A7R9A5E6"/>
<protein>
    <submittedName>
        <fullName evidence="1">Uncharacterized protein</fullName>
    </submittedName>
</protein>
<evidence type="ECO:0000313" key="1">
    <source>
        <dbReference type="EMBL" id="CAD7248908.1"/>
    </source>
</evidence>
<sequence length="152" mass="16596">MDWPTWNEAGARMGEEAIGRVGFMDETSGAILSLRQGTWIAVCENLSPDISSPFTDWGYIWSGEEGEASRVDEGIGNRILAILKQKKVEWMDEDYPPIPLEVGRMGSGSGVLESLSLSLTGSLLHLSLLQVSSFPFMVDFLNGKAECCTTFG</sequence>
<keyword evidence="2" id="KW-1185">Reference proteome</keyword>
<dbReference type="EMBL" id="CAJPEV010002055">
    <property type="protein sequence ID" value="CAG0895466.1"/>
    <property type="molecule type" value="Genomic_DNA"/>
</dbReference>
<proteinExistence type="predicted"/>
<accession>A0A7R9A5E6</accession>
<evidence type="ECO:0000313" key="2">
    <source>
        <dbReference type="Proteomes" id="UP000677054"/>
    </source>
</evidence>
<dbReference type="EMBL" id="LR901572">
    <property type="protein sequence ID" value="CAD7248908.1"/>
    <property type="molecule type" value="Genomic_DNA"/>
</dbReference>